<dbReference type="GO" id="GO:0015535">
    <property type="term" value="F:fucose:proton symporter activity"/>
    <property type="evidence" value="ECO:0007669"/>
    <property type="project" value="InterPro"/>
</dbReference>
<dbReference type="GO" id="GO:0055056">
    <property type="term" value="F:D-glucose transmembrane transporter activity"/>
    <property type="evidence" value="ECO:0007669"/>
    <property type="project" value="InterPro"/>
</dbReference>
<evidence type="ECO:0000256" key="10">
    <source>
        <dbReference type="ARBA" id="ARBA00023136"/>
    </source>
</evidence>
<dbReference type="InterPro" id="IPR005964">
    <property type="entry name" value="Glc/Gal_transptr_bac"/>
</dbReference>
<evidence type="ECO:0000256" key="8">
    <source>
        <dbReference type="ARBA" id="ARBA00022692"/>
    </source>
</evidence>
<dbReference type="Pfam" id="PF07690">
    <property type="entry name" value="MFS_1"/>
    <property type="match status" value="1"/>
</dbReference>
<feature type="transmembrane region" description="Helical" evidence="11">
    <location>
        <begin position="77"/>
        <end position="97"/>
    </location>
</feature>
<gene>
    <name evidence="13" type="ORF">LV89_03816</name>
</gene>
<dbReference type="InterPro" id="IPR011701">
    <property type="entry name" value="MFS"/>
</dbReference>
<dbReference type="PANTHER" id="PTHR43702:SF3">
    <property type="entry name" value="PROTEIN TSGA"/>
    <property type="match status" value="1"/>
</dbReference>
<dbReference type="OrthoDB" id="9795150at2"/>
<dbReference type="RefSeq" id="WP_109744488.1">
    <property type="nucleotide sequence ID" value="NZ_QGGO01000025.1"/>
</dbReference>
<keyword evidence="9 11" id="KW-1133">Transmembrane helix</keyword>
<feature type="transmembrane region" description="Helical" evidence="11">
    <location>
        <begin position="238"/>
        <end position="262"/>
    </location>
</feature>
<accession>A0A316DQK7</accession>
<dbReference type="PANTHER" id="PTHR43702">
    <property type="entry name" value="L-FUCOSE-PROTON SYMPORTER"/>
    <property type="match status" value="1"/>
</dbReference>
<dbReference type="EMBL" id="QGGO01000025">
    <property type="protein sequence ID" value="PWK20274.1"/>
    <property type="molecule type" value="Genomic_DNA"/>
</dbReference>
<comment type="caution">
    <text evidence="13">The sequence shown here is derived from an EMBL/GenBank/DDBJ whole genome shotgun (WGS) entry which is preliminary data.</text>
</comment>
<evidence type="ECO:0000256" key="4">
    <source>
        <dbReference type="ARBA" id="ARBA00022448"/>
    </source>
</evidence>
<feature type="transmembrane region" description="Helical" evidence="11">
    <location>
        <begin position="304"/>
        <end position="322"/>
    </location>
</feature>
<evidence type="ECO:0000259" key="12">
    <source>
        <dbReference type="PROSITE" id="PS50850"/>
    </source>
</evidence>
<dbReference type="GO" id="GO:0005886">
    <property type="term" value="C:plasma membrane"/>
    <property type="evidence" value="ECO:0007669"/>
    <property type="project" value="UniProtKB-SubCell"/>
</dbReference>
<comment type="subcellular location">
    <subcellularLocation>
        <location evidence="2">Cell inner membrane</location>
        <topology evidence="2">Multi-pass membrane protein</topology>
    </subcellularLocation>
</comment>
<dbReference type="GO" id="GO:0005354">
    <property type="term" value="F:galactose transmembrane transporter activity"/>
    <property type="evidence" value="ECO:0007669"/>
    <property type="project" value="InterPro"/>
</dbReference>
<keyword evidence="10 11" id="KW-0472">Membrane</keyword>
<feature type="transmembrane region" description="Helical" evidence="11">
    <location>
        <begin position="328"/>
        <end position="348"/>
    </location>
</feature>
<dbReference type="InterPro" id="IPR020846">
    <property type="entry name" value="MFS_dom"/>
</dbReference>
<evidence type="ECO:0000256" key="6">
    <source>
        <dbReference type="ARBA" id="ARBA00022519"/>
    </source>
</evidence>
<feature type="transmembrane region" description="Helical" evidence="11">
    <location>
        <begin position="45"/>
        <end position="65"/>
    </location>
</feature>
<feature type="transmembrane region" description="Helical" evidence="11">
    <location>
        <begin position="103"/>
        <end position="125"/>
    </location>
</feature>
<feature type="transmembrane region" description="Helical" evidence="11">
    <location>
        <begin position="145"/>
        <end position="164"/>
    </location>
</feature>
<dbReference type="SUPFAM" id="SSF103473">
    <property type="entry name" value="MFS general substrate transporter"/>
    <property type="match status" value="1"/>
</dbReference>
<evidence type="ECO:0000256" key="5">
    <source>
        <dbReference type="ARBA" id="ARBA00022475"/>
    </source>
</evidence>
<feature type="transmembrane region" description="Helical" evidence="11">
    <location>
        <begin position="360"/>
        <end position="378"/>
    </location>
</feature>
<comment type="function">
    <text evidence="1">Intake of glucose and galactose.</text>
</comment>
<evidence type="ECO:0000256" key="3">
    <source>
        <dbReference type="ARBA" id="ARBA00009120"/>
    </source>
</evidence>
<feature type="transmembrane region" description="Helical" evidence="11">
    <location>
        <begin position="274"/>
        <end position="292"/>
    </location>
</feature>
<dbReference type="CDD" id="cd17394">
    <property type="entry name" value="MFS_FucP_like"/>
    <property type="match status" value="1"/>
</dbReference>
<dbReference type="InterPro" id="IPR050375">
    <property type="entry name" value="MFS_TsgA-like"/>
</dbReference>
<organism evidence="13 14">
    <name type="scientific">Arcicella aurantiaca</name>
    <dbReference type="NCBI Taxonomy" id="591202"/>
    <lineage>
        <taxon>Bacteria</taxon>
        <taxon>Pseudomonadati</taxon>
        <taxon>Bacteroidota</taxon>
        <taxon>Cytophagia</taxon>
        <taxon>Cytophagales</taxon>
        <taxon>Flectobacillaceae</taxon>
        <taxon>Arcicella</taxon>
    </lineage>
</organism>
<evidence type="ECO:0000313" key="14">
    <source>
        <dbReference type="Proteomes" id="UP000245489"/>
    </source>
</evidence>
<keyword evidence="4" id="KW-0813">Transport</keyword>
<comment type="similarity">
    <text evidence="3">Belongs to the major facilitator superfamily. FHS transporter (TC 2.A.1.7) family.</text>
</comment>
<dbReference type="NCBIfam" id="TIGR00885">
    <property type="entry name" value="fucP"/>
    <property type="match status" value="1"/>
</dbReference>
<name>A0A316DQK7_9BACT</name>
<dbReference type="Gene3D" id="1.20.1250.20">
    <property type="entry name" value="MFS general substrate transporter like domains"/>
    <property type="match status" value="2"/>
</dbReference>
<dbReference type="AlphaFoldDB" id="A0A316DQK7"/>
<feature type="transmembrane region" description="Helical" evidence="11">
    <location>
        <begin position="7"/>
        <end position="25"/>
    </location>
</feature>
<feature type="transmembrane region" description="Helical" evidence="11">
    <location>
        <begin position="195"/>
        <end position="217"/>
    </location>
</feature>
<keyword evidence="14" id="KW-1185">Reference proteome</keyword>
<keyword evidence="6" id="KW-0997">Cell inner membrane</keyword>
<sequence length="415" mass="45288">MKENKPNYLIPFILVTCLFFLWGIANNLNGVLIPHLRKALQLSNMQSTFVDTAVYMAYFMAAIPAGMIIKNYGYKKGIITGLLVFSVGAFLFIPAANTRTYEIFLLGLFIIGCGLTILETAANPYATKLGDAKDATTRLNLAQSFNGLAAFIAPMVGTIFILSGKEFSSEQLSLMPEVDKIAYLTSEAASVKMPYIILGSALLILAIVFLVLNFPEFKEENESEAKGGIAEALKRKHLVWAVVAQFFYVGAQVCVTSFFIRMAISGGGVDEKTAGYYLGIYGLLFMSGRFIGTIIMRYIQPARLLTIYAGLCILLSLVAVYADGKNVVLALGGLGFFMSIMFPTIFSLGIKDLNENTKPASSLIVMSIIGGAIFPVIMGKVIDSFNDNIQVGYCVPLTCFFVVFYFGLRGYKPVN</sequence>
<keyword evidence="7" id="KW-0762">Sugar transport</keyword>
<dbReference type="Proteomes" id="UP000245489">
    <property type="component" value="Unassembled WGS sequence"/>
</dbReference>
<dbReference type="NCBIfam" id="TIGR01272">
    <property type="entry name" value="gluP"/>
    <property type="match status" value="1"/>
</dbReference>
<proteinExistence type="inferred from homology"/>
<evidence type="ECO:0000256" key="7">
    <source>
        <dbReference type="ARBA" id="ARBA00022597"/>
    </source>
</evidence>
<feature type="transmembrane region" description="Helical" evidence="11">
    <location>
        <begin position="390"/>
        <end position="408"/>
    </location>
</feature>
<dbReference type="PROSITE" id="PS50850">
    <property type="entry name" value="MFS"/>
    <property type="match status" value="1"/>
</dbReference>
<evidence type="ECO:0000256" key="2">
    <source>
        <dbReference type="ARBA" id="ARBA00004429"/>
    </source>
</evidence>
<protein>
    <submittedName>
        <fullName evidence="13">FHS family L-fucose permease-like MFS transporter</fullName>
    </submittedName>
</protein>
<dbReference type="InterPro" id="IPR036259">
    <property type="entry name" value="MFS_trans_sf"/>
</dbReference>
<evidence type="ECO:0000256" key="9">
    <source>
        <dbReference type="ARBA" id="ARBA00022989"/>
    </source>
</evidence>
<evidence type="ECO:0000313" key="13">
    <source>
        <dbReference type="EMBL" id="PWK20274.1"/>
    </source>
</evidence>
<dbReference type="GO" id="GO:1904659">
    <property type="term" value="P:D-glucose transmembrane transport"/>
    <property type="evidence" value="ECO:0007669"/>
    <property type="project" value="InterPro"/>
</dbReference>
<evidence type="ECO:0000256" key="1">
    <source>
        <dbReference type="ARBA" id="ARBA00003321"/>
    </source>
</evidence>
<keyword evidence="5" id="KW-1003">Cell membrane</keyword>
<evidence type="ECO:0000256" key="11">
    <source>
        <dbReference type="SAM" id="Phobius"/>
    </source>
</evidence>
<dbReference type="InterPro" id="IPR005275">
    <property type="entry name" value="Lfuc_symporter_FucP"/>
</dbReference>
<reference evidence="13 14" key="1">
    <citation type="submission" date="2018-05" db="EMBL/GenBank/DDBJ databases">
        <title>Genomic Encyclopedia of Archaeal and Bacterial Type Strains, Phase II (KMG-II): from individual species to whole genera.</title>
        <authorList>
            <person name="Goeker M."/>
        </authorList>
    </citation>
    <scope>NUCLEOTIDE SEQUENCE [LARGE SCALE GENOMIC DNA]</scope>
    <source>
        <strain evidence="13 14">DSM 22214</strain>
    </source>
</reference>
<keyword evidence="8 11" id="KW-0812">Transmembrane</keyword>
<feature type="domain" description="Major facilitator superfamily (MFS) profile" evidence="12">
    <location>
        <begin position="11"/>
        <end position="410"/>
    </location>
</feature>